<organism evidence="4">
    <name type="scientific">Sphingobacterium sp. (strain 21)</name>
    <dbReference type="NCBI Taxonomy" id="743722"/>
    <lineage>
        <taxon>Bacteria</taxon>
        <taxon>Pseudomonadati</taxon>
        <taxon>Bacteroidota</taxon>
        <taxon>Sphingobacteriia</taxon>
        <taxon>Sphingobacteriales</taxon>
        <taxon>Sphingobacteriaceae</taxon>
        <taxon>Sphingobacterium</taxon>
    </lineage>
</organism>
<dbReference type="InterPro" id="IPR036291">
    <property type="entry name" value="NAD(P)-bd_dom_sf"/>
</dbReference>
<dbReference type="Pfam" id="PF00106">
    <property type="entry name" value="adh_short"/>
    <property type="match status" value="1"/>
</dbReference>
<dbReference type="CDD" id="cd05374">
    <property type="entry name" value="17beta-HSD-like_SDR_c"/>
    <property type="match status" value="1"/>
</dbReference>
<gene>
    <name evidence="4" type="ordered locus">Sph21_4187</name>
</gene>
<evidence type="ECO:0000313" key="4">
    <source>
        <dbReference type="EMBL" id="ADZ80716.1"/>
    </source>
</evidence>
<dbReference type="InterPro" id="IPR051911">
    <property type="entry name" value="SDR_oxidoreductase"/>
</dbReference>
<dbReference type="HOGENOM" id="CLU_010194_2_9_10"/>
<keyword evidence="2 4" id="KW-0560">Oxidoreductase</keyword>
<dbReference type="PANTHER" id="PTHR43976:SF16">
    <property type="entry name" value="SHORT-CHAIN DEHYDROGENASE_REDUCTASE FAMILY PROTEIN"/>
    <property type="match status" value="1"/>
</dbReference>
<dbReference type="Gene3D" id="3.40.50.720">
    <property type="entry name" value="NAD(P)-binding Rossmann-like Domain"/>
    <property type="match status" value="1"/>
</dbReference>
<dbReference type="PRINTS" id="PR00080">
    <property type="entry name" value="SDRFAMILY"/>
</dbReference>
<evidence type="ECO:0000256" key="1">
    <source>
        <dbReference type="ARBA" id="ARBA00006484"/>
    </source>
</evidence>
<dbReference type="InterPro" id="IPR002347">
    <property type="entry name" value="SDR_fam"/>
</dbReference>
<dbReference type="PANTHER" id="PTHR43976">
    <property type="entry name" value="SHORT CHAIN DEHYDROGENASE"/>
    <property type="match status" value="1"/>
</dbReference>
<proteinExistence type="inferred from homology"/>
<evidence type="ECO:0000256" key="2">
    <source>
        <dbReference type="ARBA" id="ARBA00023002"/>
    </source>
</evidence>
<dbReference type="PRINTS" id="PR00081">
    <property type="entry name" value="GDHRDH"/>
</dbReference>
<dbReference type="EMBL" id="CP002584">
    <property type="protein sequence ID" value="ADZ80716.1"/>
    <property type="molecule type" value="Genomic_DNA"/>
</dbReference>
<dbReference type="eggNOG" id="COG4221">
    <property type="taxonomic scope" value="Bacteria"/>
</dbReference>
<dbReference type="PATRIC" id="fig|743722.3.peg.4455"/>
<sequence>MNTILITGASAGIGKATVRKFANHGWNVIATMRSPEKEQELTQLDNVLVVRLDVEDIGSIKDAIGSGIERFGKIDVLVNNAGILVIGAFELATEEQVKKQFDVNFFGVLAVTKAILPHFRANRSGTIINISSQGGLVGFPTMSLYHASKFALEGFSEAISHELLAQNILVKLIEPGSTATNNWGSFIFAKDEAIVDYDAVSKETLDNWTKYDTDPSAPEDIANAIFLAANDKTDKLRYMVGKDTELYYAMRQKGDREIINYLRQRFIPQVMARRDDQKTS</sequence>
<comment type="similarity">
    <text evidence="1 3">Belongs to the short-chain dehydrogenases/reductases (SDR) family.</text>
</comment>
<dbReference type="STRING" id="743722.Sph21_4187"/>
<dbReference type="SUPFAM" id="SSF51735">
    <property type="entry name" value="NAD(P)-binding Rossmann-fold domains"/>
    <property type="match status" value="1"/>
</dbReference>
<dbReference type="EC" id="1.1.1.62" evidence="4"/>
<dbReference type="OrthoDB" id="1235794at2"/>
<evidence type="ECO:0000256" key="3">
    <source>
        <dbReference type="RuleBase" id="RU000363"/>
    </source>
</evidence>
<dbReference type="GO" id="GO:0004303">
    <property type="term" value="F:estradiol 17-beta-dehydrogenase [NAD(P)+] activity"/>
    <property type="evidence" value="ECO:0007669"/>
    <property type="project" value="UniProtKB-EC"/>
</dbReference>
<name>F4C2N7_SPHS2</name>
<reference evidence="4" key="1">
    <citation type="submission" date="2011-03" db="EMBL/GenBank/DDBJ databases">
        <title>Complete sequence of Sphingobacterium sp. 21.</title>
        <authorList>
            <consortium name="US DOE Joint Genome Institute"/>
            <person name="Lucas S."/>
            <person name="Copeland A."/>
            <person name="Lapidus A."/>
            <person name="Cheng J.-F."/>
            <person name="Goodwin L."/>
            <person name="Pitluck S."/>
            <person name="Davenport K."/>
            <person name="Detter J.C."/>
            <person name="Han C."/>
            <person name="Tapia R."/>
            <person name="Land M."/>
            <person name="Hauser L."/>
            <person name="Kyrpides N."/>
            <person name="Ivanova N."/>
            <person name="Ovchinnikova G."/>
            <person name="Pagani I."/>
            <person name="Siebers A.K."/>
            <person name="Allgaier M."/>
            <person name="Thelen M.P."/>
            <person name="Hugenholtz P."/>
            <person name="Woyke T."/>
        </authorList>
    </citation>
    <scope>NUCLEOTIDE SEQUENCE</scope>
    <source>
        <strain evidence="4">21</strain>
    </source>
</reference>
<dbReference type="AlphaFoldDB" id="F4C2N7"/>
<dbReference type="KEGG" id="shg:Sph21_4187"/>
<accession>F4C2N7</accession>
<protein>
    <submittedName>
        <fullName evidence="4">Estradiol 17-beta-dehydrogenase</fullName>
        <ecNumber evidence="4">1.1.1.62</ecNumber>
    </submittedName>
</protein>